<protein>
    <submittedName>
        <fullName evidence="1">Uncharacterized protein</fullName>
    </submittedName>
</protein>
<sequence length="142" mass="16092">MRLPLYAEMGWKHLVSHWKSVFSRANVVVFPDFTLPMLYSVLDTGNFFVIPGSPVDVWAAESYSKTHSKNQLRKNNGFSEDDMLVLVVGSSFFFNELSWDYAVAMHSIGPLLIKYARRKDAGGFKFVFLCGNSSDGYDDAFQ</sequence>
<reference evidence="1 2" key="1">
    <citation type="journal article" date="2023" name="G3 (Bethesda)">
        <title>A chromosome-length genome assembly and annotation of blackberry (Rubus argutus, cv. 'Hillquist').</title>
        <authorList>
            <person name="Bruna T."/>
            <person name="Aryal R."/>
            <person name="Dudchenko O."/>
            <person name="Sargent D.J."/>
            <person name="Mead D."/>
            <person name="Buti M."/>
            <person name="Cavallini A."/>
            <person name="Hytonen T."/>
            <person name="Andres J."/>
            <person name="Pham M."/>
            <person name="Weisz D."/>
            <person name="Mascagni F."/>
            <person name="Usai G."/>
            <person name="Natali L."/>
            <person name="Bassil N."/>
            <person name="Fernandez G.E."/>
            <person name="Lomsadze A."/>
            <person name="Armour M."/>
            <person name="Olukolu B."/>
            <person name="Poorten T."/>
            <person name="Britton C."/>
            <person name="Davik J."/>
            <person name="Ashrafi H."/>
            <person name="Aiden E.L."/>
            <person name="Borodovsky M."/>
            <person name="Worthington M."/>
        </authorList>
    </citation>
    <scope>NUCLEOTIDE SEQUENCE [LARGE SCALE GENOMIC DNA]</scope>
    <source>
        <strain evidence="1">PI 553951</strain>
    </source>
</reference>
<keyword evidence="2" id="KW-1185">Reference proteome</keyword>
<dbReference type="Proteomes" id="UP001457282">
    <property type="component" value="Unassembled WGS sequence"/>
</dbReference>
<dbReference type="EMBL" id="JBEDUW010000007">
    <property type="protein sequence ID" value="KAK9911568.1"/>
    <property type="molecule type" value="Genomic_DNA"/>
</dbReference>
<gene>
    <name evidence="1" type="ORF">M0R45_035465</name>
</gene>
<organism evidence="1 2">
    <name type="scientific">Rubus argutus</name>
    <name type="common">Southern blackberry</name>
    <dbReference type="NCBI Taxonomy" id="59490"/>
    <lineage>
        <taxon>Eukaryota</taxon>
        <taxon>Viridiplantae</taxon>
        <taxon>Streptophyta</taxon>
        <taxon>Embryophyta</taxon>
        <taxon>Tracheophyta</taxon>
        <taxon>Spermatophyta</taxon>
        <taxon>Magnoliopsida</taxon>
        <taxon>eudicotyledons</taxon>
        <taxon>Gunneridae</taxon>
        <taxon>Pentapetalae</taxon>
        <taxon>rosids</taxon>
        <taxon>fabids</taxon>
        <taxon>Rosales</taxon>
        <taxon>Rosaceae</taxon>
        <taxon>Rosoideae</taxon>
        <taxon>Rosoideae incertae sedis</taxon>
        <taxon>Rubus</taxon>
    </lineage>
</organism>
<evidence type="ECO:0000313" key="2">
    <source>
        <dbReference type="Proteomes" id="UP001457282"/>
    </source>
</evidence>
<name>A0AAW1VW57_RUBAR</name>
<dbReference type="PANTHER" id="PTHR46635">
    <property type="entry name" value="GLYCOSYL TRANSFERASE FAMILY 1 PROTEIN"/>
    <property type="match status" value="1"/>
</dbReference>
<dbReference type="AlphaFoldDB" id="A0AAW1VW57"/>
<comment type="caution">
    <text evidence="1">The sequence shown here is derived from an EMBL/GenBank/DDBJ whole genome shotgun (WGS) entry which is preliminary data.</text>
</comment>
<accession>A0AAW1VW57</accession>
<dbReference type="PANTHER" id="PTHR46635:SF2">
    <property type="entry name" value="GLYCOSYL TRANSFERASE FAMILY 1 DOMAIN-CONTAINING PROTEIN"/>
    <property type="match status" value="1"/>
</dbReference>
<evidence type="ECO:0000313" key="1">
    <source>
        <dbReference type="EMBL" id="KAK9911568.1"/>
    </source>
</evidence>
<proteinExistence type="predicted"/>